<sequence>MRVDHVAQDFGGHDEDVGVVVDGGVAGEEADGFWAVCCYEVVVFLVAEGFDGGGVEAFGASGEGEADGEFADDGFAGAGGGADEDAVVVFDGLAGLVLEFVEGEFEVGGEFV</sequence>
<gene>
    <name evidence="1" type="ORF">CORMATOL_01483</name>
</gene>
<dbReference type="HOGENOM" id="CLU_2141704_0_0_11"/>
<reference evidence="1 2" key="1">
    <citation type="submission" date="2009-01" db="EMBL/GenBank/DDBJ databases">
        <authorList>
            <person name="Fulton L."/>
            <person name="Clifton S."/>
            <person name="Chinwalla A.T."/>
            <person name="Mitreva M."/>
            <person name="Sodergren E."/>
            <person name="Weinstock G."/>
            <person name="Clifton S."/>
            <person name="Dooling D.J."/>
            <person name="Fulton B."/>
            <person name="Minx P."/>
            <person name="Pepin K.H."/>
            <person name="Johnson M."/>
            <person name="Bhonagiri V."/>
            <person name="Nash W.E."/>
            <person name="Mardis E.R."/>
            <person name="Wilson R.K."/>
        </authorList>
    </citation>
    <scope>NUCLEOTIDE SEQUENCE [LARGE SCALE GENOMIC DNA]</scope>
    <source>
        <strain evidence="1 2">ATCC 33806</strain>
    </source>
</reference>
<proteinExistence type="predicted"/>
<comment type="caution">
    <text evidence="1">The sequence shown here is derived from an EMBL/GenBank/DDBJ whole genome shotgun (WGS) entry which is preliminary data.</text>
</comment>
<protein>
    <submittedName>
        <fullName evidence="1">Uncharacterized protein</fullName>
    </submittedName>
</protein>
<accession>C0E3C0</accession>
<evidence type="ECO:0000313" key="1">
    <source>
        <dbReference type="EMBL" id="EEG27054.1"/>
    </source>
</evidence>
<dbReference type="EMBL" id="ACEB01000021">
    <property type="protein sequence ID" value="EEG27054.1"/>
    <property type="molecule type" value="Genomic_DNA"/>
</dbReference>
<dbReference type="Proteomes" id="UP000006247">
    <property type="component" value="Unassembled WGS sequence"/>
</dbReference>
<dbReference type="AlphaFoldDB" id="C0E3C0"/>
<evidence type="ECO:0000313" key="2">
    <source>
        <dbReference type="Proteomes" id="UP000006247"/>
    </source>
</evidence>
<organism evidence="1 2">
    <name type="scientific">Corynebacterium matruchotii ATCC 33806</name>
    <dbReference type="NCBI Taxonomy" id="566549"/>
    <lineage>
        <taxon>Bacteria</taxon>
        <taxon>Bacillati</taxon>
        <taxon>Actinomycetota</taxon>
        <taxon>Actinomycetes</taxon>
        <taxon>Mycobacteriales</taxon>
        <taxon>Corynebacteriaceae</taxon>
        <taxon>Corynebacterium</taxon>
    </lineage>
</organism>
<name>C0E3C0_9CORY</name>